<evidence type="ECO:0000313" key="2">
    <source>
        <dbReference type="EMBL" id="GLR13105.1"/>
    </source>
</evidence>
<comment type="caution">
    <text evidence="2">The sequence shown here is derived from an EMBL/GenBank/DDBJ whole genome shotgun (WGS) entry which is preliminary data.</text>
</comment>
<gene>
    <name evidence="2" type="ORF">GCM10007907_18950</name>
</gene>
<dbReference type="Pfam" id="PF02120">
    <property type="entry name" value="Flg_hook"/>
    <property type="match status" value="1"/>
</dbReference>
<dbReference type="Proteomes" id="UP001156706">
    <property type="component" value="Unassembled WGS sequence"/>
</dbReference>
<keyword evidence="3" id="KW-1185">Reference proteome</keyword>
<accession>A0ABQ5YIB7</accession>
<dbReference type="RefSeq" id="WP_284196216.1">
    <property type="nucleotide sequence ID" value="NZ_BSOG01000002.1"/>
</dbReference>
<protein>
    <recommendedName>
        <fullName evidence="1">Flagellar hook-length control protein-like C-terminal domain-containing protein</fullName>
    </recommendedName>
</protein>
<evidence type="ECO:0000259" key="1">
    <source>
        <dbReference type="Pfam" id="PF02120"/>
    </source>
</evidence>
<feature type="domain" description="Flagellar hook-length control protein-like C-terminal" evidence="1">
    <location>
        <begin position="309"/>
        <end position="385"/>
    </location>
</feature>
<sequence>MIPANAVASQLQAYIRAPEQSLVQVVDAIQEIQQLFTVGEQVRALVTSQLPTGRFAVLVKDQLLDLNLPRNTEAGEELDMRVVSNSPRLSFLLQRGNAESAPLPQPVANNQSVDVELSPTARFIGNLITGTGNQDDATQDAQALARANPLFTEAKPETVKLAETLKQVLSASGLFYESHVAEWAGGKRPLSQLQQEPPAKWLEAGASRPEAKAEAERLARPVLEGRANTLALPEQEQELNRTGAELLAQEAAESGNGELDNMPAAARQLVQQQLQALDQRQVVWMGQAWPGQPLRWEVEEDGGNRSQEEGAQGKIWHTRLEMVLPHLGHVDILISLSDKTRVEVGFRVAEVATAERIRGAQSQLQAQLDAAGLELTANQVALETDDGS</sequence>
<dbReference type="EMBL" id="BSOG01000002">
    <property type="protein sequence ID" value="GLR13105.1"/>
    <property type="molecule type" value="Genomic_DNA"/>
</dbReference>
<evidence type="ECO:0000313" key="3">
    <source>
        <dbReference type="Proteomes" id="UP001156706"/>
    </source>
</evidence>
<proteinExistence type="predicted"/>
<reference evidence="3" key="1">
    <citation type="journal article" date="2019" name="Int. J. Syst. Evol. Microbiol.">
        <title>The Global Catalogue of Microorganisms (GCM) 10K type strain sequencing project: providing services to taxonomists for standard genome sequencing and annotation.</title>
        <authorList>
            <consortium name="The Broad Institute Genomics Platform"/>
            <consortium name="The Broad Institute Genome Sequencing Center for Infectious Disease"/>
            <person name="Wu L."/>
            <person name="Ma J."/>
        </authorList>
    </citation>
    <scope>NUCLEOTIDE SEQUENCE [LARGE SCALE GENOMIC DNA]</scope>
    <source>
        <strain evidence="3">NBRC 110044</strain>
    </source>
</reference>
<name>A0ABQ5YIB7_9NEIS</name>
<dbReference type="InterPro" id="IPR021136">
    <property type="entry name" value="Flagellar_hook_control-like_C"/>
</dbReference>
<organism evidence="2 3">
    <name type="scientific">Chitinimonas prasina</name>
    <dbReference type="NCBI Taxonomy" id="1434937"/>
    <lineage>
        <taxon>Bacteria</taxon>
        <taxon>Pseudomonadati</taxon>
        <taxon>Pseudomonadota</taxon>
        <taxon>Betaproteobacteria</taxon>
        <taxon>Neisseriales</taxon>
        <taxon>Chitinibacteraceae</taxon>
        <taxon>Chitinimonas</taxon>
    </lineage>
</organism>